<dbReference type="SUPFAM" id="SSF54862">
    <property type="entry name" value="4Fe-4S ferredoxins"/>
    <property type="match status" value="1"/>
</dbReference>
<proteinExistence type="predicted"/>
<dbReference type="OrthoDB" id="9800445at2"/>
<evidence type="ECO:0000256" key="1">
    <source>
        <dbReference type="ARBA" id="ARBA00022723"/>
    </source>
</evidence>
<protein>
    <recommendedName>
        <fullName evidence="4">4Fe-4S ferredoxin-type domain-containing protein</fullName>
    </recommendedName>
</protein>
<evidence type="ECO:0000256" key="3">
    <source>
        <dbReference type="ARBA" id="ARBA00023014"/>
    </source>
</evidence>
<keyword evidence="3" id="KW-0411">Iron-sulfur</keyword>
<dbReference type="InterPro" id="IPR017900">
    <property type="entry name" value="4Fe4S_Fe_S_CS"/>
</dbReference>
<dbReference type="GO" id="GO:0046872">
    <property type="term" value="F:metal ion binding"/>
    <property type="evidence" value="ECO:0007669"/>
    <property type="project" value="UniProtKB-KW"/>
</dbReference>
<dbReference type="EMBL" id="PGTO01000005">
    <property type="protein sequence ID" value="RAU22226.1"/>
    <property type="molecule type" value="Genomic_DNA"/>
</dbReference>
<dbReference type="PROSITE" id="PS51379">
    <property type="entry name" value="4FE4S_FER_2"/>
    <property type="match status" value="1"/>
</dbReference>
<evidence type="ECO:0000313" key="6">
    <source>
        <dbReference type="Proteomes" id="UP000251075"/>
    </source>
</evidence>
<keyword evidence="1" id="KW-0479">Metal-binding</keyword>
<feature type="domain" description="4Fe-4S ferredoxin-type" evidence="4">
    <location>
        <begin position="69"/>
        <end position="98"/>
    </location>
</feature>
<evidence type="ECO:0000256" key="2">
    <source>
        <dbReference type="ARBA" id="ARBA00023004"/>
    </source>
</evidence>
<accession>A0A364NYT3</accession>
<organism evidence="5 6">
    <name type="scientific">Paramagnetospirillum kuznetsovii</name>
    <dbReference type="NCBI Taxonomy" id="2053833"/>
    <lineage>
        <taxon>Bacteria</taxon>
        <taxon>Pseudomonadati</taxon>
        <taxon>Pseudomonadota</taxon>
        <taxon>Alphaproteobacteria</taxon>
        <taxon>Rhodospirillales</taxon>
        <taxon>Magnetospirillaceae</taxon>
        <taxon>Paramagnetospirillum</taxon>
    </lineage>
</organism>
<gene>
    <name evidence="5" type="ORF">CU669_08845</name>
</gene>
<dbReference type="PROSITE" id="PS00198">
    <property type="entry name" value="4FE4S_FER_1"/>
    <property type="match status" value="1"/>
</dbReference>
<evidence type="ECO:0000313" key="5">
    <source>
        <dbReference type="EMBL" id="RAU22226.1"/>
    </source>
</evidence>
<dbReference type="GO" id="GO:0051536">
    <property type="term" value="F:iron-sulfur cluster binding"/>
    <property type="evidence" value="ECO:0007669"/>
    <property type="project" value="UniProtKB-KW"/>
</dbReference>
<dbReference type="Pfam" id="PF00037">
    <property type="entry name" value="Fer4"/>
    <property type="match status" value="1"/>
</dbReference>
<dbReference type="Gene3D" id="3.30.70.20">
    <property type="match status" value="1"/>
</dbReference>
<keyword evidence="2" id="KW-0408">Iron</keyword>
<dbReference type="AlphaFoldDB" id="A0A364NYT3"/>
<dbReference type="Proteomes" id="UP000251075">
    <property type="component" value="Unassembled WGS sequence"/>
</dbReference>
<evidence type="ECO:0000259" key="4">
    <source>
        <dbReference type="PROSITE" id="PS51379"/>
    </source>
</evidence>
<sequence length="101" mass="10200">MSGPLSRRALLTRRSAAPVALLDGAGEPVALLAHLNANCISVQGTACRLCGDPCEPRAIRFRPLLGGRALPEISAETCTGCGVCVSACPVGAMTLAPAQSA</sequence>
<keyword evidence="6" id="KW-1185">Reference proteome</keyword>
<dbReference type="InterPro" id="IPR017896">
    <property type="entry name" value="4Fe4S_Fe-S-bd"/>
</dbReference>
<reference evidence="5 6" key="1">
    <citation type="submission" date="2017-11" db="EMBL/GenBank/DDBJ databases">
        <title>Draft genome sequence of magnetotactic bacterium Magnetospirillum kuznetsovii LBB-42.</title>
        <authorList>
            <person name="Grouzdev D.S."/>
            <person name="Rysina M.S."/>
            <person name="Baslerov R.V."/>
            <person name="Koziaeva V."/>
        </authorList>
    </citation>
    <scope>NUCLEOTIDE SEQUENCE [LARGE SCALE GENOMIC DNA]</scope>
    <source>
        <strain evidence="5 6">LBB-42</strain>
    </source>
</reference>
<name>A0A364NYT3_9PROT</name>
<comment type="caution">
    <text evidence="5">The sequence shown here is derived from an EMBL/GenBank/DDBJ whole genome shotgun (WGS) entry which is preliminary data.</text>
</comment>